<dbReference type="Proteomes" id="UP001156706">
    <property type="component" value="Unassembled WGS sequence"/>
</dbReference>
<name>A0ABQ5YCV2_9NEIS</name>
<keyword evidence="3" id="KW-1185">Reference proteome</keyword>
<organism evidence="2 3">
    <name type="scientific">Chitinimonas prasina</name>
    <dbReference type="NCBI Taxonomy" id="1434937"/>
    <lineage>
        <taxon>Bacteria</taxon>
        <taxon>Pseudomonadati</taxon>
        <taxon>Pseudomonadota</taxon>
        <taxon>Betaproteobacteria</taxon>
        <taxon>Neisseriales</taxon>
        <taxon>Chitinibacteraceae</taxon>
        <taxon>Chitinimonas</taxon>
    </lineage>
</organism>
<dbReference type="EMBL" id="BSOG01000001">
    <property type="protein sequence ID" value="GLR11823.1"/>
    <property type="molecule type" value="Genomic_DNA"/>
</dbReference>
<dbReference type="PANTHER" id="PTHR12126:SF11">
    <property type="entry name" value="NADH DEHYDROGENASE [UBIQUINONE] 1 ALPHA SUBCOMPLEX SUBUNIT 9, MITOCHONDRIAL"/>
    <property type="match status" value="1"/>
</dbReference>
<dbReference type="Pfam" id="PF13460">
    <property type="entry name" value="NAD_binding_10"/>
    <property type="match status" value="1"/>
</dbReference>
<gene>
    <name evidence="2" type="ORF">GCM10007907_06130</name>
</gene>
<dbReference type="InterPro" id="IPR051207">
    <property type="entry name" value="ComplexI_NDUFA9_subunit"/>
</dbReference>
<dbReference type="InterPro" id="IPR036291">
    <property type="entry name" value="NAD(P)-bd_dom_sf"/>
</dbReference>
<evidence type="ECO:0000313" key="3">
    <source>
        <dbReference type="Proteomes" id="UP001156706"/>
    </source>
</evidence>
<proteinExistence type="predicted"/>
<dbReference type="CDD" id="cd05271">
    <property type="entry name" value="NDUFA9_like_SDR_a"/>
    <property type="match status" value="1"/>
</dbReference>
<protein>
    <submittedName>
        <fullName evidence="2">NAD-dependent dehydratase</fullName>
    </submittedName>
</protein>
<evidence type="ECO:0000313" key="2">
    <source>
        <dbReference type="EMBL" id="GLR11823.1"/>
    </source>
</evidence>
<evidence type="ECO:0000259" key="1">
    <source>
        <dbReference type="Pfam" id="PF13460"/>
    </source>
</evidence>
<dbReference type="PANTHER" id="PTHR12126">
    <property type="entry name" value="NADH-UBIQUINONE OXIDOREDUCTASE 39 KDA SUBUNIT-RELATED"/>
    <property type="match status" value="1"/>
</dbReference>
<dbReference type="Gene3D" id="3.40.50.720">
    <property type="entry name" value="NAD(P)-binding Rossmann-like Domain"/>
    <property type="match status" value="1"/>
</dbReference>
<comment type="caution">
    <text evidence="2">The sequence shown here is derived from an EMBL/GenBank/DDBJ whole genome shotgun (WGS) entry which is preliminary data.</text>
</comment>
<sequence length="315" mass="33675">MPVPRNARLLVIGGTGFVGTSLAERLAARGHIVTLPTRDREKVRQNLIPLPGVEVVNANVHDAATLAALMPGHAAVINLVGILHGSPERFRHAHVALSDKIMSAMATAGIKRYLHMSALGADPAGPSHYQQSKGEAEAHIRASGLDWTIFRPSLIFGPGTCFVSLFADLLKLAPCLPMGGAQARMQPVWVEDVSRAFVAALADDALIGQSLNLVGPKVYTMAELVRLIGRAAGTPRPVLSLPDGLARLQASLLGLLPNPPLSTDNLDSLKIDSVDPAGFPAHLGWQATALEAILPLLLTQGRPRDRYLQLRRQHR</sequence>
<dbReference type="RefSeq" id="WP_284194964.1">
    <property type="nucleotide sequence ID" value="NZ_BSOG01000001.1"/>
</dbReference>
<dbReference type="SUPFAM" id="SSF51735">
    <property type="entry name" value="NAD(P)-binding Rossmann-fold domains"/>
    <property type="match status" value="1"/>
</dbReference>
<dbReference type="InterPro" id="IPR016040">
    <property type="entry name" value="NAD(P)-bd_dom"/>
</dbReference>
<reference evidence="3" key="1">
    <citation type="journal article" date="2019" name="Int. J. Syst. Evol. Microbiol.">
        <title>The Global Catalogue of Microorganisms (GCM) 10K type strain sequencing project: providing services to taxonomists for standard genome sequencing and annotation.</title>
        <authorList>
            <consortium name="The Broad Institute Genomics Platform"/>
            <consortium name="The Broad Institute Genome Sequencing Center for Infectious Disease"/>
            <person name="Wu L."/>
            <person name="Ma J."/>
        </authorList>
    </citation>
    <scope>NUCLEOTIDE SEQUENCE [LARGE SCALE GENOMIC DNA]</scope>
    <source>
        <strain evidence="3">NBRC 110044</strain>
    </source>
</reference>
<accession>A0ABQ5YCV2</accession>
<feature type="domain" description="NAD(P)-binding" evidence="1">
    <location>
        <begin position="13"/>
        <end position="153"/>
    </location>
</feature>